<reference evidence="1" key="1">
    <citation type="submission" date="2022-06" db="EMBL/GenBank/DDBJ databases">
        <title>Phylogenomic reconstructions and comparative analyses of Kickxellomycotina fungi.</title>
        <authorList>
            <person name="Reynolds N.K."/>
            <person name="Stajich J.E."/>
            <person name="Barry K."/>
            <person name="Grigoriev I.V."/>
            <person name="Crous P."/>
            <person name="Smith M.E."/>
        </authorList>
    </citation>
    <scope>NUCLEOTIDE SEQUENCE</scope>
    <source>
        <strain evidence="1">RSA 2271</strain>
    </source>
</reference>
<proteinExistence type="predicted"/>
<name>A0ACC1HN94_9FUNG</name>
<gene>
    <name evidence="1" type="primary">OXR1</name>
    <name evidence="1" type="ORF">EV182_005174</name>
</gene>
<keyword evidence="2" id="KW-1185">Reference proteome</keyword>
<evidence type="ECO:0000313" key="2">
    <source>
        <dbReference type="Proteomes" id="UP001145114"/>
    </source>
</evidence>
<evidence type="ECO:0000313" key="1">
    <source>
        <dbReference type="EMBL" id="KAJ1677917.1"/>
    </source>
</evidence>
<comment type="caution">
    <text evidence="1">The sequence shown here is derived from an EMBL/GenBank/DDBJ whole genome shotgun (WGS) entry which is preliminary data.</text>
</comment>
<dbReference type="Proteomes" id="UP001145114">
    <property type="component" value="Unassembled WGS sequence"/>
</dbReference>
<dbReference type="EMBL" id="JAMZIH010001770">
    <property type="protein sequence ID" value="KAJ1677917.1"/>
    <property type="molecule type" value="Genomic_DNA"/>
</dbReference>
<protein>
    <submittedName>
        <fullName evidence="1">Oxidation resistance protein 1</fullName>
    </submittedName>
</protein>
<feature type="non-terminal residue" evidence="1">
    <location>
        <position position="315"/>
    </location>
</feature>
<organism evidence="1 2">
    <name type="scientific">Spiromyces aspiralis</name>
    <dbReference type="NCBI Taxonomy" id="68401"/>
    <lineage>
        <taxon>Eukaryota</taxon>
        <taxon>Fungi</taxon>
        <taxon>Fungi incertae sedis</taxon>
        <taxon>Zoopagomycota</taxon>
        <taxon>Kickxellomycotina</taxon>
        <taxon>Kickxellomycetes</taxon>
        <taxon>Kickxellales</taxon>
        <taxon>Kickxellaceae</taxon>
        <taxon>Spiromyces</taxon>
    </lineage>
</organism>
<sequence>MFIRHPPRQKPNPSPPLESPPPSQQGRRHTASSPTTPLPESMTRKLWASESPPPLVSVDNDSSDEAEKHNSGDSAAGGFFSRTFARFKSTFSNNFGTFSQPFPRSFTDTFNFVASSSPSSGLDTTDAGGNWDLRVRPHLRPAVTTATTSCLRQVRERGSLGDIPFSPKLEGRNHETPKVLTKAIAREIQQHVPRRIRLARTWRLLYSLEQHGTSIRTLYKRVERKGPVLLAIKDTRGHVFGAYLSDPPRIEPNFYGNGTCFLWRAYRAPFGEKRKLLEEDDDDDGAEVKEKGGKQDNNSPSRAVAVRVYNSTGDN</sequence>
<accession>A0ACC1HN94</accession>